<dbReference type="AlphaFoldDB" id="A0A1W5D452"/>
<reference evidence="2" key="1">
    <citation type="submission" date="2017-03" db="EMBL/GenBank/DDBJ databases">
        <authorList>
            <person name="Sharma R."/>
            <person name="Thines M."/>
        </authorList>
    </citation>
    <scope>NUCLEOTIDE SEQUENCE [LARGE SCALE GENOMIC DNA]</scope>
</reference>
<keyword evidence="2" id="KW-1185">Reference proteome</keyword>
<accession>A0A1W5D452</accession>
<evidence type="ECO:0000313" key="1">
    <source>
        <dbReference type="EMBL" id="SLM37866.1"/>
    </source>
</evidence>
<evidence type="ECO:0000313" key="2">
    <source>
        <dbReference type="Proteomes" id="UP000192927"/>
    </source>
</evidence>
<protein>
    <submittedName>
        <fullName evidence="1">Uncharacterized protein</fullName>
    </submittedName>
</protein>
<name>A0A1W5D452_9LECA</name>
<dbReference type="Proteomes" id="UP000192927">
    <property type="component" value="Unassembled WGS sequence"/>
</dbReference>
<sequence>MAARPSTPPEDLYFPFIPTIWLMTAPSINPPQPPYLPNTAIHPIFSRTNCTDPIDPIHGIAFTPAQYDQLYPAIALASKFLTTASCLPWWVRLCLSTIAFDPATSRHHLRPVPATLATLDATRLHLLQHAPRIRIRFAHPGQYATARIYAQTTIPTRTLILITLRHDHLRYLTSGAGLARASEPQRLCFFFHVAQLLVHEAAHAIAHALPDAPLVEPYHDLSEPEAEFGSSWENSAFGGRAQALGGDCRVAKGLVWWRWGGERRGGHGDGADLMVKRYWGVYMAWVEALFREATWRKVEALGLREIEMRTCGDRARWGMDEEEYWRNQGTKGE</sequence>
<dbReference type="EMBL" id="FWEW01001957">
    <property type="protein sequence ID" value="SLM37866.1"/>
    <property type="molecule type" value="Genomic_DNA"/>
</dbReference>
<proteinExistence type="predicted"/>
<organism evidence="1 2">
    <name type="scientific">Lasallia pustulata</name>
    <dbReference type="NCBI Taxonomy" id="136370"/>
    <lineage>
        <taxon>Eukaryota</taxon>
        <taxon>Fungi</taxon>
        <taxon>Dikarya</taxon>
        <taxon>Ascomycota</taxon>
        <taxon>Pezizomycotina</taxon>
        <taxon>Lecanoromycetes</taxon>
        <taxon>OSLEUM clade</taxon>
        <taxon>Umbilicariomycetidae</taxon>
        <taxon>Umbilicariales</taxon>
        <taxon>Umbilicariaceae</taxon>
        <taxon>Lasallia</taxon>
    </lineage>
</organism>